<dbReference type="InterPro" id="IPR000843">
    <property type="entry name" value="HTH_LacI"/>
</dbReference>
<reference evidence="5 6" key="1">
    <citation type="submission" date="2017-06" db="EMBL/GenBank/DDBJ databases">
        <authorList>
            <person name="Kim H.J."/>
            <person name="Triplett B.A."/>
        </authorList>
    </citation>
    <scope>NUCLEOTIDE SEQUENCE [LARGE SCALE GENOMIC DNA]</scope>
    <source>
        <strain evidence="5 6">B29T1</strain>
    </source>
</reference>
<evidence type="ECO:0000256" key="1">
    <source>
        <dbReference type="ARBA" id="ARBA00023015"/>
    </source>
</evidence>
<evidence type="ECO:0000256" key="3">
    <source>
        <dbReference type="ARBA" id="ARBA00023163"/>
    </source>
</evidence>
<dbReference type="RefSeq" id="WP_088560147.1">
    <property type="nucleotide sequence ID" value="NZ_FYEH01000002.1"/>
</dbReference>
<dbReference type="GO" id="GO:0003700">
    <property type="term" value="F:DNA-binding transcription factor activity"/>
    <property type="evidence" value="ECO:0007669"/>
    <property type="project" value="TreeGrafter"/>
</dbReference>
<protein>
    <submittedName>
        <fullName evidence="5">Transcriptional regulator, LacI family</fullName>
    </submittedName>
</protein>
<dbReference type="Proteomes" id="UP000197065">
    <property type="component" value="Unassembled WGS sequence"/>
</dbReference>
<dbReference type="SUPFAM" id="SSF47413">
    <property type="entry name" value="lambda repressor-like DNA-binding domains"/>
    <property type="match status" value="1"/>
</dbReference>
<dbReference type="Pfam" id="PF00356">
    <property type="entry name" value="LacI"/>
    <property type="match status" value="1"/>
</dbReference>
<feature type="domain" description="HTH lacI-type" evidence="4">
    <location>
        <begin position="6"/>
        <end position="60"/>
    </location>
</feature>
<dbReference type="CDD" id="cd01392">
    <property type="entry name" value="HTH_LacI"/>
    <property type="match status" value="1"/>
</dbReference>
<dbReference type="EMBL" id="FYEH01000002">
    <property type="protein sequence ID" value="SNB61625.1"/>
    <property type="molecule type" value="Genomic_DNA"/>
</dbReference>
<keyword evidence="6" id="KW-1185">Reference proteome</keyword>
<dbReference type="PROSITE" id="PS50932">
    <property type="entry name" value="HTH_LACI_2"/>
    <property type="match status" value="1"/>
</dbReference>
<dbReference type="Gene3D" id="1.10.260.40">
    <property type="entry name" value="lambda repressor-like DNA-binding domains"/>
    <property type="match status" value="1"/>
</dbReference>
<organism evidence="5 6">
    <name type="scientific">Arboricoccus pini</name>
    <dbReference type="NCBI Taxonomy" id="1963835"/>
    <lineage>
        <taxon>Bacteria</taxon>
        <taxon>Pseudomonadati</taxon>
        <taxon>Pseudomonadota</taxon>
        <taxon>Alphaproteobacteria</taxon>
        <taxon>Geminicoccales</taxon>
        <taxon>Geminicoccaceae</taxon>
        <taxon>Arboricoccus</taxon>
    </lineage>
</organism>
<dbReference type="InterPro" id="IPR028082">
    <property type="entry name" value="Peripla_BP_I"/>
</dbReference>
<dbReference type="PANTHER" id="PTHR30146">
    <property type="entry name" value="LACI-RELATED TRANSCRIPTIONAL REPRESSOR"/>
    <property type="match status" value="1"/>
</dbReference>
<proteinExistence type="predicted"/>
<dbReference type="SUPFAM" id="SSF53822">
    <property type="entry name" value="Periplasmic binding protein-like I"/>
    <property type="match status" value="1"/>
</dbReference>
<evidence type="ECO:0000313" key="5">
    <source>
        <dbReference type="EMBL" id="SNB61625.1"/>
    </source>
</evidence>
<dbReference type="InterPro" id="IPR001761">
    <property type="entry name" value="Peripla_BP/Lac1_sug-bd_dom"/>
</dbReference>
<dbReference type="CDD" id="cd20009">
    <property type="entry name" value="PBP1_RafR-like"/>
    <property type="match status" value="1"/>
</dbReference>
<keyword evidence="1" id="KW-0805">Transcription regulation</keyword>
<dbReference type="GO" id="GO:0000976">
    <property type="term" value="F:transcription cis-regulatory region binding"/>
    <property type="evidence" value="ECO:0007669"/>
    <property type="project" value="TreeGrafter"/>
</dbReference>
<gene>
    <name evidence="5" type="ORF">SAMN07250955_102304</name>
</gene>
<dbReference type="SMART" id="SM00354">
    <property type="entry name" value="HTH_LACI"/>
    <property type="match status" value="1"/>
</dbReference>
<evidence type="ECO:0000256" key="2">
    <source>
        <dbReference type="ARBA" id="ARBA00023125"/>
    </source>
</evidence>
<dbReference type="AlphaFoldDB" id="A0A212QQ79"/>
<accession>A0A212QQ79</accession>
<dbReference type="PANTHER" id="PTHR30146:SF109">
    <property type="entry name" value="HTH-TYPE TRANSCRIPTIONAL REGULATOR GALS"/>
    <property type="match status" value="1"/>
</dbReference>
<dbReference type="Gene3D" id="3.40.50.2300">
    <property type="match status" value="2"/>
</dbReference>
<dbReference type="InterPro" id="IPR010982">
    <property type="entry name" value="Lambda_DNA-bd_dom_sf"/>
</dbReference>
<name>A0A212QQ79_9PROT</name>
<dbReference type="OrthoDB" id="7325754at2"/>
<evidence type="ECO:0000259" key="4">
    <source>
        <dbReference type="PROSITE" id="PS50932"/>
    </source>
</evidence>
<dbReference type="Pfam" id="PF00532">
    <property type="entry name" value="Peripla_BP_1"/>
    <property type="match status" value="1"/>
</dbReference>
<sequence>MAKQKATLRTIAEASGFAVTTVSRALKDAPELSQATKARIRTIALAQGYAPDRAALRLRTGQTYILAFILSQEDEINRIARNMIIGLSQGLRGTPYQLIVVPQFPDEDPLQAVRYVVETGAADGLIISHTMPQDERVRYLLERDIPFVTHGRTELQTPHAYYDYDNFRFALEATRLLLRRGRQRIILVPPITRFTYAGLQIDGYRRAMIEAGLEPNVATALSIESSPMELKRFASSMAREAAPPDAYVCGSEEACIALIGGIEASGMRLGCQVDLVGKQTSDLVDVLSAVFDTASEDFSHTGRILAELLLRRLAGESAGDLQRLETPIWTLRTPASER</sequence>
<evidence type="ECO:0000313" key="6">
    <source>
        <dbReference type="Proteomes" id="UP000197065"/>
    </source>
</evidence>
<keyword evidence="3" id="KW-0804">Transcription</keyword>
<keyword evidence="2" id="KW-0238">DNA-binding</keyword>